<dbReference type="InterPro" id="IPR006282">
    <property type="entry name" value="Thi_PPkinase"/>
</dbReference>
<proteinExistence type="predicted"/>
<dbReference type="Proteomes" id="UP000334019">
    <property type="component" value="Chromosome"/>
</dbReference>
<dbReference type="EMBL" id="CP045851">
    <property type="protein sequence ID" value="QGG95120.1"/>
    <property type="molecule type" value="Genomic_DNA"/>
</dbReference>
<dbReference type="Pfam" id="PF04263">
    <property type="entry name" value="TPK_catalytic"/>
    <property type="match status" value="1"/>
</dbReference>
<protein>
    <recommendedName>
        <fullName evidence="5">Thiamine diphosphokinase</fullName>
        <ecNumber evidence="5">2.7.6.2</ecNumber>
    </recommendedName>
</protein>
<evidence type="ECO:0000256" key="5">
    <source>
        <dbReference type="NCBIfam" id="TIGR01378"/>
    </source>
</evidence>
<dbReference type="GO" id="GO:0016301">
    <property type="term" value="F:kinase activity"/>
    <property type="evidence" value="ECO:0007669"/>
    <property type="project" value="UniProtKB-KW"/>
</dbReference>
<evidence type="ECO:0000256" key="3">
    <source>
        <dbReference type="ARBA" id="ARBA00022777"/>
    </source>
</evidence>
<dbReference type="SUPFAM" id="SSF63999">
    <property type="entry name" value="Thiamin pyrophosphokinase, catalytic domain"/>
    <property type="match status" value="1"/>
</dbReference>
<dbReference type="PANTHER" id="PTHR41299">
    <property type="entry name" value="THIAMINE PYROPHOSPHOKINASE"/>
    <property type="match status" value="1"/>
</dbReference>
<keyword evidence="2" id="KW-0547">Nucleotide-binding</keyword>
<dbReference type="InterPro" id="IPR007371">
    <property type="entry name" value="TPK_catalytic"/>
</dbReference>
<evidence type="ECO:0000313" key="8">
    <source>
        <dbReference type="Proteomes" id="UP000334019"/>
    </source>
</evidence>
<dbReference type="InterPro" id="IPR036371">
    <property type="entry name" value="TPK_B1-bd_sf"/>
</dbReference>
<dbReference type="InterPro" id="IPR036759">
    <property type="entry name" value="TPK_catalytic_sf"/>
</dbReference>
<dbReference type="GO" id="GO:0006772">
    <property type="term" value="P:thiamine metabolic process"/>
    <property type="evidence" value="ECO:0007669"/>
    <property type="project" value="UniProtKB-UniRule"/>
</dbReference>
<dbReference type="Gene3D" id="3.40.50.10240">
    <property type="entry name" value="Thiamin pyrophosphokinase, catalytic domain"/>
    <property type="match status" value="1"/>
</dbReference>
<dbReference type="SUPFAM" id="SSF63862">
    <property type="entry name" value="Thiamin pyrophosphokinase, substrate-binding domain"/>
    <property type="match status" value="1"/>
</dbReference>
<dbReference type="RefSeq" id="WP_153759228.1">
    <property type="nucleotide sequence ID" value="NZ_CP045851.1"/>
</dbReference>
<dbReference type="Pfam" id="PF04265">
    <property type="entry name" value="TPK_B1_binding"/>
    <property type="match status" value="1"/>
</dbReference>
<keyword evidence="8" id="KW-1185">Reference proteome</keyword>
<dbReference type="CDD" id="cd07995">
    <property type="entry name" value="TPK"/>
    <property type="match status" value="1"/>
</dbReference>
<dbReference type="GO" id="GO:0005524">
    <property type="term" value="F:ATP binding"/>
    <property type="evidence" value="ECO:0007669"/>
    <property type="project" value="UniProtKB-KW"/>
</dbReference>
<reference evidence="7 8" key="1">
    <citation type="submission" date="2019-11" db="EMBL/GenBank/DDBJ databases">
        <authorList>
            <person name="He Y."/>
        </authorList>
    </citation>
    <scope>NUCLEOTIDE SEQUENCE [LARGE SCALE GENOMIC DNA]</scope>
    <source>
        <strain evidence="7 8">SCSIO 58843</strain>
    </source>
</reference>
<feature type="domain" description="Thiamin pyrophosphokinase thiamin-binding" evidence="6">
    <location>
        <begin position="153"/>
        <end position="212"/>
    </location>
</feature>
<name>A0A5Q2RML8_9ACTN</name>
<keyword evidence="3 7" id="KW-0418">Kinase</keyword>
<dbReference type="GO" id="GO:0004788">
    <property type="term" value="F:thiamine diphosphokinase activity"/>
    <property type="evidence" value="ECO:0007669"/>
    <property type="project" value="UniProtKB-UniRule"/>
</dbReference>
<dbReference type="GO" id="GO:0030975">
    <property type="term" value="F:thiamine binding"/>
    <property type="evidence" value="ECO:0007669"/>
    <property type="project" value="InterPro"/>
</dbReference>
<dbReference type="PANTHER" id="PTHR41299:SF1">
    <property type="entry name" value="THIAMINE PYROPHOSPHOKINASE"/>
    <property type="match status" value="1"/>
</dbReference>
<gene>
    <name evidence="7" type="ORF">GH723_08410</name>
</gene>
<dbReference type="NCBIfam" id="TIGR01378">
    <property type="entry name" value="thi_PPkinase"/>
    <property type="match status" value="1"/>
</dbReference>
<dbReference type="AlphaFoldDB" id="A0A5Q2RML8"/>
<dbReference type="InterPro" id="IPR007373">
    <property type="entry name" value="Thiamin_PyroPKinase_B1-bd"/>
</dbReference>
<dbReference type="InterPro" id="IPR053149">
    <property type="entry name" value="TPK"/>
</dbReference>
<evidence type="ECO:0000256" key="1">
    <source>
        <dbReference type="ARBA" id="ARBA00022679"/>
    </source>
</evidence>
<keyword evidence="1 7" id="KW-0808">Transferase</keyword>
<evidence type="ECO:0000259" key="6">
    <source>
        <dbReference type="SMART" id="SM00983"/>
    </source>
</evidence>
<evidence type="ECO:0000256" key="4">
    <source>
        <dbReference type="ARBA" id="ARBA00022840"/>
    </source>
</evidence>
<dbReference type="KEGG" id="atq:GH723_08410"/>
<sequence length="236" mass="24452">MPQPTQPTSALVLLGGEPIEELPVGIDASSMLVVAADSGVDQAHRLGLRVDVAVGDFDSVTPDGLARAVEAGSVVERHPARKAHTDLELALDAVAVRDLVRVDVAGGDGGRLDHLLANALVMASDRFAGLDVTAHGGDGARLHVVRRRRTLSGDPGEYVTLLAVHGPADGVRTEGLLYPLHGERLEPGSSRGVSNELVGRAGVVELDVGVLLVVMPGPWARPGAPADPPTGRTTTR</sequence>
<dbReference type="GO" id="GO:0009229">
    <property type="term" value="P:thiamine diphosphate biosynthetic process"/>
    <property type="evidence" value="ECO:0007669"/>
    <property type="project" value="InterPro"/>
</dbReference>
<keyword evidence="4" id="KW-0067">ATP-binding</keyword>
<evidence type="ECO:0000313" key="7">
    <source>
        <dbReference type="EMBL" id="QGG95120.1"/>
    </source>
</evidence>
<dbReference type="EC" id="2.7.6.2" evidence="5"/>
<organism evidence="7 8">
    <name type="scientific">Actinomarinicola tropica</name>
    <dbReference type="NCBI Taxonomy" id="2789776"/>
    <lineage>
        <taxon>Bacteria</taxon>
        <taxon>Bacillati</taxon>
        <taxon>Actinomycetota</taxon>
        <taxon>Acidimicrobiia</taxon>
        <taxon>Acidimicrobiales</taxon>
        <taxon>Iamiaceae</taxon>
        <taxon>Actinomarinicola</taxon>
    </lineage>
</organism>
<evidence type="ECO:0000256" key="2">
    <source>
        <dbReference type="ARBA" id="ARBA00022741"/>
    </source>
</evidence>
<dbReference type="SMART" id="SM00983">
    <property type="entry name" value="TPK_B1_binding"/>
    <property type="match status" value="1"/>
</dbReference>
<accession>A0A5Q2RML8</accession>